<reference evidence="2 3" key="1">
    <citation type="submission" date="2023-09" db="EMBL/GenBank/DDBJ databases">
        <title>Thalassobella suaedae gen. nov., sp. nov., a marine bacterium of the family Flavobacteriaceae isolated from a halophyte Suaeda japonica.</title>
        <authorList>
            <person name="Lee S.Y."/>
            <person name="Hwang C.Y."/>
        </authorList>
    </citation>
    <scope>NUCLEOTIDE SEQUENCE [LARGE SCALE GENOMIC DNA]</scope>
    <source>
        <strain evidence="2 3">HL-DH14</strain>
    </source>
</reference>
<feature type="signal peptide" evidence="1">
    <location>
        <begin position="1"/>
        <end position="19"/>
    </location>
</feature>
<dbReference type="EMBL" id="CP134537">
    <property type="protein sequence ID" value="WNH09575.1"/>
    <property type="molecule type" value="Genomic_DNA"/>
</dbReference>
<dbReference type="RefSeq" id="WP_415866006.1">
    <property type="nucleotide sequence ID" value="NZ_CP134537.1"/>
</dbReference>
<evidence type="ECO:0000313" key="3">
    <source>
        <dbReference type="Proteomes" id="UP001302806"/>
    </source>
</evidence>
<keyword evidence="1" id="KW-0732">Signal</keyword>
<evidence type="ECO:0008006" key="4">
    <source>
        <dbReference type="Google" id="ProtNLM"/>
    </source>
</evidence>
<organism evidence="2 3">
    <name type="scientific">Thalassobellus suaedae</name>
    <dbReference type="NCBI Taxonomy" id="3074124"/>
    <lineage>
        <taxon>Bacteria</taxon>
        <taxon>Pseudomonadati</taxon>
        <taxon>Bacteroidota</taxon>
        <taxon>Flavobacteriia</taxon>
        <taxon>Flavobacteriales</taxon>
        <taxon>Flavobacteriaceae</taxon>
        <taxon>Thalassobellus</taxon>
    </lineage>
</organism>
<sequence>MKKHLLIISFLTVSFLSNAQLYTLGVKGGLNQNKIGSLYQRPYNGDPGINHQPNKDISPQFGAFLNVKFGKFFIQPELNYVKLKNHYDLPLKTSYWNTSKTEIPVILGFEIFDPLSLYIGPNFNFYKKTSLDGVQVTSFSDGGKI</sequence>
<protein>
    <recommendedName>
        <fullName evidence="4">Outer membrane protein beta-barrel domain-containing protein</fullName>
    </recommendedName>
</protein>
<dbReference type="Proteomes" id="UP001302806">
    <property type="component" value="Chromosome"/>
</dbReference>
<gene>
    <name evidence="2" type="ORF">RHP51_02260</name>
</gene>
<evidence type="ECO:0000256" key="1">
    <source>
        <dbReference type="SAM" id="SignalP"/>
    </source>
</evidence>
<evidence type="ECO:0000313" key="2">
    <source>
        <dbReference type="EMBL" id="WNH09575.1"/>
    </source>
</evidence>
<accession>A0ABY9XUV7</accession>
<feature type="chain" id="PRO_5045072938" description="Outer membrane protein beta-barrel domain-containing protein" evidence="1">
    <location>
        <begin position="20"/>
        <end position="145"/>
    </location>
</feature>
<name>A0ABY9XUV7_9FLAO</name>
<proteinExistence type="predicted"/>